<keyword evidence="2 4" id="KW-0238">DNA-binding</keyword>
<dbReference type="Proteomes" id="UP001596024">
    <property type="component" value="Unassembled WGS sequence"/>
</dbReference>
<name>A0ABV9N8C3_9PROT</name>
<evidence type="ECO:0000259" key="6">
    <source>
        <dbReference type="PROSITE" id="PS51900"/>
    </source>
</evidence>
<dbReference type="InterPro" id="IPR050090">
    <property type="entry name" value="Tyrosine_recombinase_XerCD"/>
</dbReference>
<evidence type="ECO:0000313" key="8">
    <source>
        <dbReference type="Proteomes" id="UP001596024"/>
    </source>
</evidence>
<evidence type="ECO:0000256" key="1">
    <source>
        <dbReference type="ARBA" id="ARBA00022908"/>
    </source>
</evidence>
<evidence type="ECO:0000313" key="7">
    <source>
        <dbReference type="EMBL" id="MFC4724527.1"/>
    </source>
</evidence>
<dbReference type="RefSeq" id="WP_371393664.1">
    <property type="nucleotide sequence ID" value="NZ_CP163421.1"/>
</dbReference>
<dbReference type="InterPro" id="IPR046668">
    <property type="entry name" value="DUF6538"/>
</dbReference>
<dbReference type="PANTHER" id="PTHR30349:SF64">
    <property type="entry name" value="PROPHAGE INTEGRASE INTD-RELATED"/>
    <property type="match status" value="1"/>
</dbReference>
<protein>
    <submittedName>
        <fullName evidence="7">DUF6538 domain-containing protein</fullName>
    </submittedName>
</protein>
<dbReference type="InterPro" id="IPR002104">
    <property type="entry name" value="Integrase_catalytic"/>
</dbReference>
<evidence type="ECO:0000256" key="2">
    <source>
        <dbReference type="ARBA" id="ARBA00023125"/>
    </source>
</evidence>
<keyword evidence="8" id="KW-1185">Reference proteome</keyword>
<evidence type="ECO:0000256" key="4">
    <source>
        <dbReference type="PROSITE-ProRule" id="PRU01248"/>
    </source>
</evidence>
<accession>A0ABV9N8C3</accession>
<evidence type="ECO:0000256" key="3">
    <source>
        <dbReference type="ARBA" id="ARBA00023172"/>
    </source>
</evidence>
<dbReference type="Pfam" id="PF20172">
    <property type="entry name" value="DUF6538"/>
    <property type="match status" value="1"/>
</dbReference>
<dbReference type="InterPro" id="IPR011010">
    <property type="entry name" value="DNA_brk_join_enz"/>
</dbReference>
<sequence>MNHYLKQRGKVWYLRMRVPLDVREKAGREWIEESLRTRDVQEARRRRDTRKADLEREWELIRRVGDPSALESALAEAELERRAASRGELDPAAPSVGERLSEELHTKAQAWGRREGHVDPFGAGMDPEELLERFTEETRDGARLRDQLEALRGNIPISLAGERWLAKVDLTEGTKREYRRFFKTAQERLPPSAQVTRTDARMFTQWLAEEGGADGSGFSRKTVNNHLSALSRLWGHIGLDKAIWKGIDFEPAKAPVKRNIWTLQDTILLLDAAEALPGKAGDRMPRLIRIALHTGARAKEIAGMEYDPENDWLVIRRETTKTDAGERALPCPDAIRDDVKAWVADPWSTQSVTNRFSELKRGLGFEGRSKVLHSFRHTLASRLHELGVQEATAARITGHKHTGMTYGVYGNKTAVESLRGIINSLDWDGRLNAERETTARRTQNIQGAP</sequence>
<gene>
    <name evidence="7" type="ORF">ACFPB0_04415</name>
</gene>
<keyword evidence="3" id="KW-0233">DNA recombination</keyword>
<evidence type="ECO:0000259" key="5">
    <source>
        <dbReference type="PROSITE" id="PS51898"/>
    </source>
</evidence>
<dbReference type="PROSITE" id="PS51900">
    <property type="entry name" value="CB"/>
    <property type="match status" value="1"/>
</dbReference>
<dbReference type="InterPro" id="IPR013762">
    <property type="entry name" value="Integrase-like_cat_sf"/>
</dbReference>
<proteinExistence type="predicted"/>
<dbReference type="SUPFAM" id="SSF56349">
    <property type="entry name" value="DNA breaking-rejoining enzymes"/>
    <property type="match status" value="1"/>
</dbReference>
<dbReference type="EMBL" id="JBHSGQ010000002">
    <property type="protein sequence ID" value="MFC4724527.1"/>
    <property type="molecule type" value="Genomic_DNA"/>
</dbReference>
<keyword evidence="1" id="KW-0229">DNA integration</keyword>
<dbReference type="PANTHER" id="PTHR30349">
    <property type="entry name" value="PHAGE INTEGRASE-RELATED"/>
    <property type="match status" value="1"/>
</dbReference>
<dbReference type="Pfam" id="PF00589">
    <property type="entry name" value="Phage_integrase"/>
    <property type="match status" value="1"/>
</dbReference>
<comment type="caution">
    <text evidence="7">The sequence shown here is derived from an EMBL/GenBank/DDBJ whole genome shotgun (WGS) entry which is preliminary data.</text>
</comment>
<dbReference type="Gene3D" id="1.10.443.10">
    <property type="entry name" value="Intergrase catalytic core"/>
    <property type="match status" value="1"/>
</dbReference>
<dbReference type="InterPro" id="IPR044068">
    <property type="entry name" value="CB"/>
</dbReference>
<reference evidence="8" key="1">
    <citation type="journal article" date="2019" name="Int. J. Syst. Evol. Microbiol.">
        <title>The Global Catalogue of Microorganisms (GCM) 10K type strain sequencing project: providing services to taxonomists for standard genome sequencing and annotation.</title>
        <authorList>
            <consortium name="The Broad Institute Genomics Platform"/>
            <consortium name="The Broad Institute Genome Sequencing Center for Infectious Disease"/>
            <person name="Wu L."/>
            <person name="Ma J."/>
        </authorList>
    </citation>
    <scope>NUCLEOTIDE SEQUENCE [LARGE SCALE GENOMIC DNA]</scope>
    <source>
        <strain evidence="8">CCUG 62981</strain>
    </source>
</reference>
<feature type="domain" description="Core-binding (CB)" evidence="6">
    <location>
        <begin position="155"/>
        <end position="238"/>
    </location>
</feature>
<feature type="domain" description="Tyr recombinase" evidence="5">
    <location>
        <begin position="256"/>
        <end position="423"/>
    </location>
</feature>
<organism evidence="7 8">
    <name type="scientific">Glycocaulis abyssi</name>
    <dbReference type="NCBI Taxonomy" id="1433403"/>
    <lineage>
        <taxon>Bacteria</taxon>
        <taxon>Pseudomonadati</taxon>
        <taxon>Pseudomonadota</taxon>
        <taxon>Alphaproteobacteria</taxon>
        <taxon>Maricaulales</taxon>
        <taxon>Maricaulaceae</taxon>
        <taxon>Glycocaulis</taxon>
    </lineage>
</organism>
<dbReference type="PROSITE" id="PS51898">
    <property type="entry name" value="TYR_RECOMBINASE"/>
    <property type="match status" value="1"/>
</dbReference>